<dbReference type="EMBL" id="BCTA01000036">
    <property type="protein sequence ID" value="GAT09540.1"/>
    <property type="molecule type" value="Genomic_DNA"/>
</dbReference>
<evidence type="ECO:0008006" key="6">
    <source>
        <dbReference type="Google" id="ProtNLM"/>
    </source>
</evidence>
<feature type="transmembrane region" description="Helical" evidence="1">
    <location>
        <begin position="142"/>
        <end position="159"/>
    </location>
</feature>
<gene>
    <name evidence="3" type="ORF">H7I77_11355</name>
    <name evidence="2" type="ORF">RMCN_2673</name>
</gene>
<reference evidence="2 4" key="1">
    <citation type="journal article" date="2016" name="Genome Announc.">
        <title>Draft Genome Sequences of Five Rapidly Growing Mycobacterium Species, M. thermoresistibile, M. fortuitum subsp. acetamidolyticum, M. canariasense, M. brisbanense, and M. novocastrense.</title>
        <authorList>
            <person name="Katahira K."/>
            <person name="Ogura Y."/>
            <person name="Gotoh Y."/>
            <person name="Hayashi T."/>
        </authorList>
    </citation>
    <scope>NUCLEOTIDE SEQUENCE [LARGE SCALE GENOMIC DNA]</scope>
    <source>
        <strain evidence="2 4">JCM18114</strain>
    </source>
</reference>
<protein>
    <recommendedName>
        <fullName evidence="6">Transmembrane protein</fullName>
    </recommendedName>
</protein>
<evidence type="ECO:0000313" key="4">
    <source>
        <dbReference type="Proteomes" id="UP000069773"/>
    </source>
</evidence>
<dbReference type="EMBL" id="JACKTI010000035">
    <property type="protein sequence ID" value="MCV7023939.1"/>
    <property type="molecule type" value="Genomic_DNA"/>
</dbReference>
<reference evidence="3" key="2">
    <citation type="submission" date="2020-07" db="EMBL/GenBank/DDBJ databases">
        <authorList>
            <person name="Pettersson B.M.F."/>
            <person name="Behra P.R.K."/>
            <person name="Ramesh M."/>
            <person name="Das S."/>
            <person name="Dasgupta S."/>
            <person name="Kirsebom L.A."/>
        </authorList>
    </citation>
    <scope>NUCLEOTIDE SEQUENCE</scope>
    <source>
        <strain evidence="3">DSM 44203</strain>
    </source>
</reference>
<proteinExistence type="predicted"/>
<keyword evidence="4" id="KW-1185">Reference proteome</keyword>
<feature type="transmembrane region" description="Helical" evidence="1">
    <location>
        <begin position="12"/>
        <end position="32"/>
    </location>
</feature>
<dbReference type="AlphaFoldDB" id="A0AAW5SI80"/>
<name>A0AAW5SI80_MYCNV</name>
<dbReference type="RefSeq" id="WP_064416266.1">
    <property type="nucleotide sequence ID" value="NZ_BCTA01000036.1"/>
</dbReference>
<evidence type="ECO:0000256" key="1">
    <source>
        <dbReference type="SAM" id="Phobius"/>
    </source>
</evidence>
<organism evidence="3 5">
    <name type="scientific">Mycolicibacterium novocastrense</name>
    <name type="common">Mycobacterium novocastrense</name>
    <dbReference type="NCBI Taxonomy" id="59813"/>
    <lineage>
        <taxon>Bacteria</taxon>
        <taxon>Bacillati</taxon>
        <taxon>Actinomycetota</taxon>
        <taxon>Actinomycetes</taxon>
        <taxon>Mycobacteriales</taxon>
        <taxon>Mycobacteriaceae</taxon>
        <taxon>Mycolicibacterium</taxon>
    </lineage>
</organism>
<feature type="transmembrane region" description="Helical" evidence="1">
    <location>
        <begin position="38"/>
        <end position="56"/>
    </location>
</feature>
<dbReference type="Proteomes" id="UP001207528">
    <property type="component" value="Unassembled WGS sequence"/>
</dbReference>
<keyword evidence="1" id="KW-1133">Transmembrane helix</keyword>
<feature type="transmembrane region" description="Helical" evidence="1">
    <location>
        <begin position="117"/>
        <end position="136"/>
    </location>
</feature>
<dbReference type="Proteomes" id="UP000069773">
    <property type="component" value="Unassembled WGS sequence"/>
</dbReference>
<reference evidence="3" key="3">
    <citation type="journal article" date="2022" name="BMC Genomics">
        <title>Comparative genome analysis of mycobacteria focusing on tRNA and non-coding RNA.</title>
        <authorList>
            <person name="Behra P.R.K."/>
            <person name="Pettersson B.M.F."/>
            <person name="Ramesh M."/>
            <person name="Das S."/>
            <person name="Dasgupta S."/>
            <person name="Kirsebom L.A."/>
        </authorList>
    </citation>
    <scope>NUCLEOTIDE SEQUENCE</scope>
    <source>
        <strain evidence="3">DSM 44203</strain>
    </source>
</reference>
<evidence type="ECO:0000313" key="2">
    <source>
        <dbReference type="EMBL" id="GAT09540.1"/>
    </source>
</evidence>
<evidence type="ECO:0000313" key="5">
    <source>
        <dbReference type="Proteomes" id="UP001207528"/>
    </source>
</evidence>
<evidence type="ECO:0000313" key="3">
    <source>
        <dbReference type="EMBL" id="MCV7023939.1"/>
    </source>
</evidence>
<keyword evidence="1" id="KW-0472">Membrane</keyword>
<sequence length="176" mass="19220">MVTVPAFVWRGGFGWRALLIGGCVGLCLGVLAWLDSGFLLSAVIVTVVVGTFYGIWMARRMNRYWPGSRELTGQERVAVVRAVRSGGDLADSRLAGPEIDYARGLCAAAEEARPLRWVLVIALVVALGAAVWDAFFGSWGNAVASVIYLVALLVELFWWPRRQSQLLTHARTLDAV</sequence>
<comment type="caution">
    <text evidence="3">The sequence shown here is derived from an EMBL/GenBank/DDBJ whole genome shotgun (WGS) entry which is preliminary data.</text>
</comment>
<keyword evidence="1" id="KW-0812">Transmembrane</keyword>
<accession>A0AAW5SI80</accession>